<proteinExistence type="predicted"/>
<sequence length="74" mass="8018">MAVQEPVFYEVVTGTYSSVFVVRRNPRCKTAIERKGERESAGAPAKGRDAAAAIKGSAVKRMFKVKSTLNVETA</sequence>
<name>A0ABD1XII0_9MARC</name>
<comment type="caution">
    <text evidence="1">The sequence shown here is derived from an EMBL/GenBank/DDBJ whole genome shotgun (WGS) entry which is preliminary data.</text>
</comment>
<organism evidence="1 2">
    <name type="scientific">Riccia fluitans</name>
    <dbReference type="NCBI Taxonomy" id="41844"/>
    <lineage>
        <taxon>Eukaryota</taxon>
        <taxon>Viridiplantae</taxon>
        <taxon>Streptophyta</taxon>
        <taxon>Embryophyta</taxon>
        <taxon>Marchantiophyta</taxon>
        <taxon>Marchantiopsida</taxon>
        <taxon>Marchantiidae</taxon>
        <taxon>Marchantiales</taxon>
        <taxon>Ricciaceae</taxon>
        <taxon>Riccia</taxon>
    </lineage>
</organism>
<protein>
    <submittedName>
        <fullName evidence="1">Uncharacterized protein</fullName>
    </submittedName>
</protein>
<dbReference type="EMBL" id="JBHFFA010000008">
    <property type="protein sequence ID" value="KAL2608768.1"/>
    <property type="molecule type" value="Genomic_DNA"/>
</dbReference>
<gene>
    <name evidence="1" type="ORF">R1flu_027341</name>
</gene>
<reference evidence="1 2" key="1">
    <citation type="submission" date="2024-09" db="EMBL/GenBank/DDBJ databases">
        <title>Chromosome-scale assembly of Riccia fluitans.</title>
        <authorList>
            <person name="Paukszto L."/>
            <person name="Sawicki J."/>
            <person name="Karawczyk K."/>
            <person name="Piernik-Szablinska J."/>
            <person name="Szczecinska M."/>
            <person name="Mazdziarz M."/>
        </authorList>
    </citation>
    <scope>NUCLEOTIDE SEQUENCE [LARGE SCALE GENOMIC DNA]</scope>
    <source>
        <strain evidence="1">Rf_01</strain>
        <tissue evidence="1">Aerial parts of the thallus</tissue>
    </source>
</reference>
<accession>A0ABD1XII0</accession>
<evidence type="ECO:0000313" key="1">
    <source>
        <dbReference type="EMBL" id="KAL2608768.1"/>
    </source>
</evidence>
<dbReference type="AlphaFoldDB" id="A0ABD1XII0"/>
<evidence type="ECO:0000313" key="2">
    <source>
        <dbReference type="Proteomes" id="UP001605036"/>
    </source>
</evidence>
<keyword evidence="2" id="KW-1185">Reference proteome</keyword>
<dbReference type="Proteomes" id="UP001605036">
    <property type="component" value="Unassembled WGS sequence"/>
</dbReference>